<dbReference type="SUPFAM" id="SSF63411">
    <property type="entry name" value="LuxS/MPP-like metallohydrolase"/>
    <property type="match status" value="2"/>
</dbReference>
<dbReference type="AlphaFoldDB" id="A0A5Q4VF77"/>
<dbReference type="InterPro" id="IPR007863">
    <property type="entry name" value="Peptidase_M16_C"/>
</dbReference>
<reference evidence="6 7" key="1">
    <citation type="submission" date="2019-06" db="EMBL/GenBank/DDBJ databases">
        <title>Desulfobotulus mexicanus sp. nov., a novel sulfate-reducing bacterium isolated from the sediment of an alkaline crater lake in Mexico.</title>
        <authorList>
            <person name="Hirschler-Rea A."/>
        </authorList>
    </citation>
    <scope>NUCLEOTIDE SEQUENCE [LARGE SCALE GENOMIC DNA]</scope>
    <source>
        <strain evidence="6 7">PAR22N</strain>
    </source>
</reference>
<dbReference type="EMBL" id="VDMB01000008">
    <property type="protein sequence ID" value="TYT74820.1"/>
    <property type="molecule type" value="Genomic_DNA"/>
</dbReference>
<dbReference type="GO" id="GO:0046872">
    <property type="term" value="F:metal ion binding"/>
    <property type="evidence" value="ECO:0007669"/>
    <property type="project" value="InterPro"/>
</dbReference>
<evidence type="ECO:0000313" key="6">
    <source>
        <dbReference type="EMBL" id="TYT74820.1"/>
    </source>
</evidence>
<proteinExistence type="inferred from homology"/>
<gene>
    <name evidence="6" type="ORF">FIM25_08205</name>
</gene>
<feature type="domain" description="Peptidase M16 C-terminal" evidence="5">
    <location>
        <begin position="169"/>
        <end position="340"/>
    </location>
</feature>
<dbReference type="InterPro" id="IPR011249">
    <property type="entry name" value="Metalloenz_LuxS/M16"/>
</dbReference>
<dbReference type="InterPro" id="IPR050361">
    <property type="entry name" value="MPP/UQCRC_Complex"/>
</dbReference>
<dbReference type="InterPro" id="IPR001431">
    <property type="entry name" value="Pept_M16_Zn_BS"/>
</dbReference>
<dbReference type="PANTHER" id="PTHR11851">
    <property type="entry name" value="METALLOPROTEASE"/>
    <property type="match status" value="1"/>
</dbReference>
<accession>A0A5Q4VF77</accession>
<dbReference type="Gene3D" id="3.30.830.10">
    <property type="entry name" value="Metalloenzyme, LuxS/M16 peptidase-like"/>
    <property type="match status" value="2"/>
</dbReference>
<dbReference type="GO" id="GO:0006508">
    <property type="term" value="P:proteolysis"/>
    <property type="evidence" value="ECO:0007669"/>
    <property type="project" value="InterPro"/>
</dbReference>
<evidence type="ECO:0000259" key="5">
    <source>
        <dbReference type="Pfam" id="PF05193"/>
    </source>
</evidence>
<dbReference type="FunFam" id="3.30.830.10:FF:000008">
    <property type="entry name" value="Mitochondrial-processing peptidase subunit beta"/>
    <property type="match status" value="1"/>
</dbReference>
<evidence type="ECO:0000313" key="7">
    <source>
        <dbReference type="Proteomes" id="UP000321899"/>
    </source>
</evidence>
<dbReference type="GO" id="GO:0004222">
    <property type="term" value="F:metalloendopeptidase activity"/>
    <property type="evidence" value="ECO:0007669"/>
    <property type="project" value="InterPro"/>
</dbReference>
<evidence type="ECO:0000256" key="1">
    <source>
        <dbReference type="ARBA" id="ARBA00001947"/>
    </source>
</evidence>
<dbReference type="PROSITE" id="PS00143">
    <property type="entry name" value="INSULINASE"/>
    <property type="match status" value="1"/>
</dbReference>
<dbReference type="InterPro" id="IPR011765">
    <property type="entry name" value="Pept_M16_N"/>
</dbReference>
<name>A0A5Q4VF77_9BACT</name>
<organism evidence="6 7">
    <name type="scientific">Desulfobotulus mexicanus</name>
    <dbReference type="NCBI Taxonomy" id="2586642"/>
    <lineage>
        <taxon>Bacteria</taxon>
        <taxon>Pseudomonadati</taxon>
        <taxon>Thermodesulfobacteriota</taxon>
        <taxon>Desulfobacteria</taxon>
        <taxon>Desulfobacterales</taxon>
        <taxon>Desulfobacteraceae</taxon>
        <taxon>Desulfobotulus</taxon>
    </lineage>
</organism>
<comment type="cofactor">
    <cofactor evidence="1">
        <name>Zn(2+)</name>
        <dbReference type="ChEBI" id="CHEBI:29105"/>
    </cofactor>
</comment>
<sequence length="433" mass="47895">MDPMTRKTTLANGVRILTHQVPHVRSVAMGIWVDVGARDESEEEAGYSHFLEHMMFKGTKRRSAYELAKAFDAIGGQSNAFTTMETTCYHARVMDTHLPTMVDILSDMFLNSCLDPEEIENERPVIIQEIGMLEDCPEEFAHHLLEKHAWGEHPLGRSILGTPKNILSLSSENLSLFFRKHYCPSRVIISLAGNLEHNQVLDLLAPAFEQLPPSPGRPMRHTPVMQKGVRTTVRPIEQVHLCLGAPGLSITHEDRFAASLLTTILGGNMSSRLFQEIREKRGLAYSVYAFSAGHMDTGMMGIYAGVAPSTVETSAELIHKELKGLCAEPVTLEELEGARAYTKGNILLSMENTENLMVKLAQNEINFGRYVPVEETLAKVDEVSRENILSLACGAFSENNFLVSVLGPSDNTAALGEKFGISEKKETAGEKKQ</sequence>
<protein>
    <submittedName>
        <fullName evidence="6">Insulinase family protein</fullName>
    </submittedName>
</protein>
<comment type="caution">
    <text evidence="6">The sequence shown here is derived from an EMBL/GenBank/DDBJ whole genome shotgun (WGS) entry which is preliminary data.</text>
</comment>
<feature type="domain" description="Peptidase M16 N-terminal" evidence="4">
    <location>
        <begin position="15"/>
        <end position="162"/>
    </location>
</feature>
<evidence type="ECO:0000259" key="4">
    <source>
        <dbReference type="Pfam" id="PF00675"/>
    </source>
</evidence>
<evidence type="ECO:0000256" key="3">
    <source>
        <dbReference type="RuleBase" id="RU004447"/>
    </source>
</evidence>
<dbReference type="Pfam" id="PF00675">
    <property type="entry name" value="Peptidase_M16"/>
    <property type="match status" value="1"/>
</dbReference>
<comment type="similarity">
    <text evidence="2 3">Belongs to the peptidase M16 family.</text>
</comment>
<evidence type="ECO:0000256" key="2">
    <source>
        <dbReference type="ARBA" id="ARBA00007261"/>
    </source>
</evidence>
<dbReference type="Pfam" id="PF05193">
    <property type="entry name" value="Peptidase_M16_C"/>
    <property type="match status" value="1"/>
</dbReference>
<dbReference type="PANTHER" id="PTHR11851:SF49">
    <property type="entry name" value="MITOCHONDRIAL-PROCESSING PEPTIDASE SUBUNIT ALPHA"/>
    <property type="match status" value="1"/>
</dbReference>
<dbReference type="OrthoDB" id="9811314at2"/>
<dbReference type="RefSeq" id="WP_139448136.1">
    <property type="nucleotide sequence ID" value="NZ_VDMB01000008.1"/>
</dbReference>
<dbReference type="Proteomes" id="UP000321899">
    <property type="component" value="Unassembled WGS sequence"/>
</dbReference>
<keyword evidence="7" id="KW-1185">Reference proteome</keyword>